<organism evidence="1">
    <name type="scientific">freshwater metagenome</name>
    <dbReference type="NCBI Taxonomy" id="449393"/>
    <lineage>
        <taxon>unclassified sequences</taxon>
        <taxon>metagenomes</taxon>
        <taxon>ecological metagenomes</taxon>
    </lineage>
</organism>
<dbReference type="GO" id="GO:0005829">
    <property type="term" value="C:cytosol"/>
    <property type="evidence" value="ECO:0007669"/>
    <property type="project" value="TreeGrafter"/>
</dbReference>
<dbReference type="InterPro" id="IPR011051">
    <property type="entry name" value="RmlC_Cupin_sf"/>
</dbReference>
<dbReference type="PANTHER" id="PTHR21047:SF2">
    <property type="entry name" value="THYMIDINE DIPHOSPHO-4-KETO-RHAMNOSE 3,5-EPIMERASE"/>
    <property type="match status" value="1"/>
</dbReference>
<dbReference type="EMBL" id="CAEZSG010000040">
    <property type="protein sequence ID" value="CAB4534600.1"/>
    <property type="molecule type" value="Genomic_DNA"/>
</dbReference>
<proteinExistence type="predicted"/>
<dbReference type="PANTHER" id="PTHR21047">
    <property type="entry name" value="DTDP-6-DEOXY-D-GLUCOSE-3,5 EPIMERASE"/>
    <property type="match status" value="1"/>
</dbReference>
<reference evidence="1" key="1">
    <citation type="submission" date="2020-05" db="EMBL/GenBank/DDBJ databases">
        <authorList>
            <person name="Chiriac C."/>
            <person name="Salcher M."/>
            <person name="Ghai R."/>
            <person name="Kavagutti S V."/>
        </authorList>
    </citation>
    <scope>NUCLEOTIDE SEQUENCE</scope>
</reference>
<dbReference type="GO" id="GO:0000271">
    <property type="term" value="P:polysaccharide biosynthetic process"/>
    <property type="evidence" value="ECO:0007669"/>
    <property type="project" value="TreeGrafter"/>
</dbReference>
<dbReference type="GO" id="GO:0019305">
    <property type="term" value="P:dTDP-rhamnose biosynthetic process"/>
    <property type="evidence" value="ECO:0007669"/>
    <property type="project" value="TreeGrafter"/>
</dbReference>
<sequence length="190" mass="20565">MDIQPLGIEGAWRITPQIFGDARGSFSEWFRGDHLEAATGFRLNPIQANISRSSRGVVRGIHYADVPPGQAKYVMPLTGSIIDFVVDIREGSPTFGQWEGVTLDSEKHDAVLVEPGLGHAFIALDDLTTVTYLVTDIYRPEREHGISPLDADIALTFPVGIEPVLSDKDTSAPTLADALAAGTLPKWAGR</sequence>
<protein>
    <submittedName>
        <fullName evidence="1">Unannotated protein</fullName>
    </submittedName>
</protein>
<dbReference type="SUPFAM" id="SSF51182">
    <property type="entry name" value="RmlC-like cupins"/>
    <property type="match status" value="1"/>
</dbReference>
<dbReference type="Gene3D" id="2.60.120.10">
    <property type="entry name" value="Jelly Rolls"/>
    <property type="match status" value="1"/>
</dbReference>
<dbReference type="AlphaFoldDB" id="A0A6J6B6F5"/>
<evidence type="ECO:0000313" key="1">
    <source>
        <dbReference type="EMBL" id="CAB4534600.1"/>
    </source>
</evidence>
<gene>
    <name evidence="1" type="ORF">UFOPK1413_00380</name>
</gene>
<accession>A0A6J6B6F5</accession>
<dbReference type="Pfam" id="PF00908">
    <property type="entry name" value="dTDP_sugar_isom"/>
    <property type="match status" value="1"/>
</dbReference>
<dbReference type="InterPro" id="IPR014710">
    <property type="entry name" value="RmlC-like_jellyroll"/>
</dbReference>
<name>A0A6J6B6F5_9ZZZZ</name>
<dbReference type="GO" id="GO:0008830">
    <property type="term" value="F:dTDP-4-dehydrorhamnose 3,5-epimerase activity"/>
    <property type="evidence" value="ECO:0007669"/>
    <property type="project" value="InterPro"/>
</dbReference>
<dbReference type="CDD" id="cd00438">
    <property type="entry name" value="cupin_RmlC"/>
    <property type="match status" value="1"/>
</dbReference>
<dbReference type="InterPro" id="IPR000888">
    <property type="entry name" value="RmlC-like"/>
</dbReference>